<organism evidence="2 3">
    <name type="scientific">Symbiodinium pilosum</name>
    <name type="common">Dinoflagellate</name>
    <dbReference type="NCBI Taxonomy" id="2952"/>
    <lineage>
        <taxon>Eukaryota</taxon>
        <taxon>Sar</taxon>
        <taxon>Alveolata</taxon>
        <taxon>Dinophyceae</taxon>
        <taxon>Suessiales</taxon>
        <taxon>Symbiodiniaceae</taxon>
        <taxon>Symbiodinium</taxon>
    </lineage>
</organism>
<feature type="non-terminal residue" evidence="2">
    <location>
        <position position="1"/>
    </location>
</feature>
<protein>
    <submittedName>
        <fullName evidence="2">ElmoC protein</fullName>
    </submittedName>
</protein>
<comment type="caution">
    <text evidence="2">The sequence shown here is derived from an EMBL/GenBank/DDBJ whole genome shotgun (WGS) entry which is preliminary data.</text>
</comment>
<sequence length="640" mass="69588">AWHGSRRFAFKGQDHSLQVVPSHQQGLAANLRKVAVPSHPQAKVIAEPPFVASSALKANRGGTGGAGPSPSMTPAPAPAPAPAPVQRPKQSAPSAAPRGSSSSGNAGDRAKAAEAHKDKQQERGPSEEGEKISQQSKAPESLPEAAEDAEEQGPAHGQEDENCGDESQGEEMEDGEADEASNETQDEGQEEEGAEDDAPEDDGQQEDEGHEDESHHGPGNQENHRTFQTDAKHAKAQATAKPVRAQRRSPKRRKERAAKGMLEDCDFDQVLAEERSRWAREACNSKGSPENCCLCNKPVPNLKYATELGVCKGHYRMLQAEERALASFSTSRQQSDPRAPSNHLFHLSAYLDVAEESALITDLYLGGGINQLTALIRLLVLKGHSLQDRWHGLTAPFMSFVLMEYAPFLALAFADVLDAENQRPDIAALRVRAKAAMVNWSPSRRLTSLTGETLEQTLADAVSASQDISLPPEHMPVDSTLPPKRKKKKKAGAAKDSAAPGPSHPPPPVDVQVLPSCSDDVPPESQEAEFDNDNIDRLFPEQDLNDDFDDDDDEIIEDPAPLGPHRVWSFLTGDEVQTWAMAGRRQAQVFSKESLRAGDDVPPSWSFLQDPADLQHLDFLTKHDLASLWEHTESQGRRLG</sequence>
<proteinExistence type="predicted"/>
<dbReference type="OrthoDB" id="10638276at2759"/>
<evidence type="ECO:0000313" key="3">
    <source>
        <dbReference type="Proteomes" id="UP000649617"/>
    </source>
</evidence>
<feature type="compositionally biased region" description="Basic and acidic residues" evidence="1">
    <location>
        <begin position="212"/>
        <end position="233"/>
    </location>
</feature>
<feature type="compositionally biased region" description="Basic and acidic residues" evidence="1">
    <location>
        <begin position="108"/>
        <end position="131"/>
    </location>
</feature>
<dbReference type="AlphaFoldDB" id="A0A812VJW5"/>
<dbReference type="EMBL" id="CAJNIZ010042759">
    <property type="protein sequence ID" value="CAE7636711.1"/>
    <property type="molecule type" value="Genomic_DNA"/>
</dbReference>
<evidence type="ECO:0000256" key="1">
    <source>
        <dbReference type="SAM" id="MobiDB-lite"/>
    </source>
</evidence>
<evidence type="ECO:0000313" key="2">
    <source>
        <dbReference type="EMBL" id="CAE7636711.1"/>
    </source>
</evidence>
<accession>A0A812VJW5</accession>
<gene>
    <name evidence="2" type="primary">elmoC</name>
    <name evidence="2" type="ORF">SPIL2461_LOCUS16795</name>
</gene>
<name>A0A812VJW5_SYMPI</name>
<feature type="region of interest" description="Disordered" evidence="1">
    <location>
        <begin position="464"/>
        <end position="532"/>
    </location>
</feature>
<feature type="compositionally biased region" description="Basic residues" evidence="1">
    <location>
        <begin position="483"/>
        <end position="492"/>
    </location>
</feature>
<reference evidence="2" key="1">
    <citation type="submission" date="2021-02" db="EMBL/GenBank/DDBJ databases">
        <authorList>
            <person name="Dougan E. K."/>
            <person name="Rhodes N."/>
            <person name="Thang M."/>
            <person name="Chan C."/>
        </authorList>
    </citation>
    <scope>NUCLEOTIDE SEQUENCE</scope>
</reference>
<feature type="compositionally biased region" description="Acidic residues" evidence="1">
    <location>
        <begin position="160"/>
        <end position="211"/>
    </location>
</feature>
<feature type="compositionally biased region" description="Low complexity" evidence="1">
    <location>
        <begin position="91"/>
        <end position="107"/>
    </location>
</feature>
<feature type="compositionally biased region" description="Basic residues" evidence="1">
    <location>
        <begin position="244"/>
        <end position="256"/>
    </location>
</feature>
<feature type="region of interest" description="Disordered" evidence="1">
    <location>
        <begin position="55"/>
        <end position="259"/>
    </location>
</feature>
<keyword evidence="3" id="KW-1185">Reference proteome</keyword>
<dbReference type="Proteomes" id="UP000649617">
    <property type="component" value="Unassembled WGS sequence"/>
</dbReference>
<feature type="compositionally biased region" description="Pro residues" evidence="1">
    <location>
        <begin position="71"/>
        <end position="85"/>
    </location>
</feature>